<accession>A0A1X7GRV1</accession>
<evidence type="ECO:0000256" key="1">
    <source>
        <dbReference type="ARBA" id="ARBA00009798"/>
    </source>
</evidence>
<sequence>MEFKTNVMRILDKMIVKYKSHCYVNKDAISGIDVANTLNQNPDQVFKTLVTIGKSKKYYVFLIPVANELDLKKAANSVNEKSIEMLKSKDLLAITGYIHGGCSPIGMKKNFITTIDDSATNFETIIFSAGKIGYQVEMNLEELKKVIPYNLSNIVI</sequence>
<keyword evidence="2 4" id="KW-0648">Protein biosynthesis</keyword>
<name>A0A1X7GRV1_9BACL</name>
<evidence type="ECO:0000313" key="6">
    <source>
        <dbReference type="EMBL" id="SMF73293.1"/>
    </source>
</evidence>
<evidence type="ECO:0000256" key="4">
    <source>
        <dbReference type="PIRNR" id="PIRNR006181"/>
    </source>
</evidence>
<protein>
    <recommendedName>
        <fullName evidence="4">Cys-tRNA(Pro)/Cys-tRNA(Cys) deacylase</fullName>
        <ecNumber evidence="4">4.2.-.-</ecNumber>
    </recommendedName>
</protein>
<keyword evidence="3 4" id="KW-0456">Lyase</keyword>
<organism evidence="6 7">
    <name type="scientific">Paenibacillus uliginis N3/975</name>
    <dbReference type="NCBI Taxonomy" id="1313296"/>
    <lineage>
        <taxon>Bacteria</taxon>
        <taxon>Bacillati</taxon>
        <taxon>Bacillota</taxon>
        <taxon>Bacilli</taxon>
        <taxon>Bacillales</taxon>
        <taxon>Paenibacillaceae</taxon>
        <taxon>Paenibacillus</taxon>
    </lineage>
</organism>
<comment type="similarity">
    <text evidence="1 4">Belongs to the prolyl-tRNA editing family. YbaK/EbsC subfamily.</text>
</comment>
<dbReference type="AlphaFoldDB" id="A0A1X7GRV1"/>
<dbReference type="STRING" id="1313296.SAMN05661091_0955"/>
<dbReference type="CDD" id="cd00002">
    <property type="entry name" value="YbaK_deacylase"/>
    <property type="match status" value="1"/>
</dbReference>
<dbReference type="GO" id="GO:0002161">
    <property type="term" value="F:aminoacyl-tRNA deacylase activity"/>
    <property type="evidence" value="ECO:0007669"/>
    <property type="project" value="InterPro"/>
</dbReference>
<gene>
    <name evidence="6" type="ORF">SAMN05661091_0955</name>
</gene>
<dbReference type="SUPFAM" id="SSF55826">
    <property type="entry name" value="YbaK/ProRS associated domain"/>
    <property type="match status" value="1"/>
</dbReference>
<dbReference type="Pfam" id="PF04073">
    <property type="entry name" value="tRNA_edit"/>
    <property type="match status" value="1"/>
</dbReference>
<dbReference type="PANTHER" id="PTHR30411:SF0">
    <property type="entry name" value="CYS-TRNA(PRO)_CYS-TRNA(CYS) DEACYLASE YBAK"/>
    <property type="match status" value="1"/>
</dbReference>
<dbReference type="PIRSF" id="PIRSF006181">
    <property type="entry name" value="EbsC_YbaK"/>
    <property type="match status" value="1"/>
</dbReference>
<evidence type="ECO:0000256" key="2">
    <source>
        <dbReference type="ARBA" id="ARBA00022917"/>
    </source>
</evidence>
<evidence type="ECO:0000259" key="5">
    <source>
        <dbReference type="Pfam" id="PF04073"/>
    </source>
</evidence>
<dbReference type="InterPro" id="IPR036754">
    <property type="entry name" value="YbaK/aa-tRNA-synt-asso_dom_sf"/>
</dbReference>
<dbReference type="Gene3D" id="3.90.960.10">
    <property type="entry name" value="YbaK/aminoacyl-tRNA synthetase-associated domain"/>
    <property type="match status" value="1"/>
</dbReference>
<dbReference type="Proteomes" id="UP000192940">
    <property type="component" value="Chromosome I"/>
</dbReference>
<dbReference type="GO" id="GO:0006412">
    <property type="term" value="P:translation"/>
    <property type="evidence" value="ECO:0007669"/>
    <property type="project" value="UniProtKB-KW"/>
</dbReference>
<dbReference type="InterPro" id="IPR004369">
    <property type="entry name" value="Prolyl-tRNA_editing_YbaK/EbsC"/>
</dbReference>
<dbReference type="PANTHER" id="PTHR30411">
    <property type="entry name" value="CYTOPLASMIC PROTEIN"/>
    <property type="match status" value="1"/>
</dbReference>
<feature type="domain" description="YbaK/aminoacyl-tRNA synthetase-associated" evidence="5">
    <location>
        <begin position="33"/>
        <end position="145"/>
    </location>
</feature>
<evidence type="ECO:0000256" key="3">
    <source>
        <dbReference type="ARBA" id="ARBA00023239"/>
    </source>
</evidence>
<dbReference type="EMBL" id="LT840184">
    <property type="protein sequence ID" value="SMF73293.1"/>
    <property type="molecule type" value="Genomic_DNA"/>
</dbReference>
<dbReference type="NCBIfam" id="TIGR00011">
    <property type="entry name" value="YbaK_EbsC"/>
    <property type="match status" value="1"/>
</dbReference>
<proteinExistence type="inferred from homology"/>
<dbReference type="GO" id="GO:0016829">
    <property type="term" value="F:lyase activity"/>
    <property type="evidence" value="ECO:0007669"/>
    <property type="project" value="UniProtKB-KW"/>
</dbReference>
<evidence type="ECO:0000313" key="7">
    <source>
        <dbReference type="Proteomes" id="UP000192940"/>
    </source>
</evidence>
<dbReference type="EC" id="4.2.-.-" evidence="4"/>
<dbReference type="RefSeq" id="WP_208917988.1">
    <property type="nucleotide sequence ID" value="NZ_LT840184.1"/>
</dbReference>
<dbReference type="InterPro" id="IPR007214">
    <property type="entry name" value="YbaK/aa-tRNA-synth-assoc-dom"/>
</dbReference>
<keyword evidence="7" id="KW-1185">Reference proteome</keyword>
<reference evidence="7" key="1">
    <citation type="submission" date="2017-04" db="EMBL/GenBank/DDBJ databases">
        <authorList>
            <person name="Varghese N."/>
            <person name="Submissions S."/>
        </authorList>
    </citation>
    <scope>NUCLEOTIDE SEQUENCE [LARGE SCALE GENOMIC DNA]</scope>
    <source>
        <strain evidence="7">N3/975</strain>
    </source>
</reference>